<evidence type="ECO:0000259" key="9">
    <source>
        <dbReference type="PROSITE" id="PS50939"/>
    </source>
</evidence>
<dbReference type="PANTHER" id="PTHR46902:SF1">
    <property type="entry name" value="DOMON DOMAIN-CONTAINING PROTEIN FRRS1L"/>
    <property type="match status" value="1"/>
</dbReference>
<evidence type="ECO:0000256" key="7">
    <source>
        <dbReference type="SAM" id="Phobius"/>
    </source>
</evidence>
<dbReference type="GO" id="GO:0016020">
    <property type="term" value="C:membrane"/>
    <property type="evidence" value="ECO:0007669"/>
    <property type="project" value="UniProtKB-SubCell"/>
</dbReference>
<keyword evidence="5 7" id="KW-1133">Transmembrane helix</keyword>
<evidence type="ECO:0000256" key="6">
    <source>
        <dbReference type="ARBA" id="ARBA00023136"/>
    </source>
</evidence>
<dbReference type="InterPro" id="IPR042789">
    <property type="entry name" value="FRRS1L"/>
</dbReference>
<comment type="subcellular location">
    <subcellularLocation>
        <location evidence="1">Membrane</location>
    </subcellularLocation>
</comment>
<dbReference type="GO" id="GO:0099072">
    <property type="term" value="P:regulation of postsynaptic membrane neurotransmitter receptor levels"/>
    <property type="evidence" value="ECO:0007669"/>
    <property type="project" value="TreeGrafter"/>
</dbReference>
<feature type="transmembrane region" description="Helical" evidence="7">
    <location>
        <begin position="791"/>
        <end position="812"/>
    </location>
</feature>
<evidence type="ECO:0000256" key="4">
    <source>
        <dbReference type="ARBA" id="ARBA00022982"/>
    </source>
</evidence>
<feature type="transmembrane region" description="Helical" evidence="7">
    <location>
        <begin position="833"/>
        <end position="852"/>
    </location>
</feature>
<dbReference type="SMART" id="SM00664">
    <property type="entry name" value="DoH"/>
    <property type="match status" value="4"/>
</dbReference>
<evidence type="ECO:0000256" key="2">
    <source>
        <dbReference type="ARBA" id="ARBA00022448"/>
    </source>
</evidence>
<evidence type="ECO:0000256" key="5">
    <source>
        <dbReference type="ARBA" id="ARBA00022989"/>
    </source>
</evidence>
<feature type="domain" description="DOMON" evidence="8">
    <location>
        <begin position="112"/>
        <end position="245"/>
    </location>
</feature>
<dbReference type="PROSITE" id="PS50836">
    <property type="entry name" value="DOMON"/>
    <property type="match status" value="3"/>
</dbReference>
<feature type="transmembrane region" description="Helical" evidence="7">
    <location>
        <begin position="936"/>
        <end position="960"/>
    </location>
</feature>
<feature type="transmembrane region" description="Helical" evidence="7">
    <location>
        <begin position="910"/>
        <end position="930"/>
    </location>
</feature>
<gene>
    <name evidence="10" type="ORF">CYNAS_LOCUS19874</name>
</gene>
<dbReference type="PANTHER" id="PTHR46902">
    <property type="entry name" value="DOMON DOMAIN-CONTAINING PROTEIN FRRS1L"/>
    <property type="match status" value="1"/>
</dbReference>
<feature type="domain" description="Cytochrome b561" evidence="9">
    <location>
        <begin position="750"/>
        <end position="960"/>
    </location>
</feature>
<dbReference type="AlphaFoldDB" id="A0AA36HBV9"/>
<dbReference type="CDD" id="cd08760">
    <property type="entry name" value="Cyt_b561_FRRS1_like"/>
    <property type="match status" value="1"/>
</dbReference>
<evidence type="ECO:0000313" key="11">
    <source>
        <dbReference type="Proteomes" id="UP001176961"/>
    </source>
</evidence>
<proteinExistence type="predicted"/>
<dbReference type="PROSITE" id="PS50939">
    <property type="entry name" value="CYTOCHROME_B561"/>
    <property type="match status" value="1"/>
</dbReference>
<feature type="transmembrane region" description="Helical" evidence="7">
    <location>
        <begin position="872"/>
        <end position="890"/>
    </location>
</feature>
<comment type="caution">
    <text evidence="10">The sequence shown here is derived from an EMBL/GenBank/DDBJ whole genome shotgun (WGS) entry which is preliminary data.</text>
</comment>
<dbReference type="InterPro" id="IPR005018">
    <property type="entry name" value="DOMON_domain"/>
</dbReference>
<evidence type="ECO:0000256" key="3">
    <source>
        <dbReference type="ARBA" id="ARBA00022692"/>
    </source>
</evidence>
<protein>
    <recommendedName>
        <fullName evidence="12">Ferric-chelate reductase 1</fullName>
    </recommendedName>
</protein>
<evidence type="ECO:0000313" key="10">
    <source>
        <dbReference type="EMBL" id="CAJ0607891.1"/>
    </source>
</evidence>
<dbReference type="GO" id="GO:1900449">
    <property type="term" value="P:regulation of glutamate receptor signaling pathway"/>
    <property type="evidence" value="ECO:0007669"/>
    <property type="project" value="InterPro"/>
</dbReference>
<organism evidence="10 11">
    <name type="scientific">Cylicocyclus nassatus</name>
    <name type="common">Nematode worm</name>
    <dbReference type="NCBI Taxonomy" id="53992"/>
    <lineage>
        <taxon>Eukaryota</taxon>
        <taxon>Metazoa</taxon>
        <taxon>Ecdysozoa</taxon>
        <taxon>Nematoda</taxon>
        <taxon>Chromadorea</taxon>
        <taxon>Rhabditida</taxon>
        <taxon>Rhabditina</taxon>
        <taxon>Rhabditomorpha</taxon>
        <taxon>Strongyloidea</taxon>
        <taxon>Strongylidae</taxon>
        <taxon>Cylicocyclus</taxon>
    </lineage>
</organism>
<evidence type="ECO:0000256" key="1">
    <source>
        <dbReference type="ARBA" id="ARBA00004370"/>
    </source>
</evidence>
<dbReference type="Pfam" id="PF03351">
    <property type="entry name" value="DOMON"/>
    <property type="match status" value="3"/>
</dbReference>
<evidence type="ECO:0008006" key="12">
    <source>
        <dbReference type="Google" id="ProtNLM"/>
    </source>
</evidence>
<keyword evidence="6 7" id="KW-0472">Membrane</keyword>
<feature type="domain" description="DOMON" evidence="8">
    <location>
        <begin position="296"/>
        <end position="423"/>
    </location>
</feature>
<name>A0AA36HBV9_CYLNA</name>
<keyword evidence="2" id="KW-0813">Transport</keyword>
<sequence length="1004" mass="109022">MQIELTAKANDSNVGYAAVGFSLDNMMGDESVIECSALNGDSLALKISYNINATADPSTKGKPTNQRLSGIEAISHNTFDASTFRFSGNKATLGQSKGCFIPTEAECYQGCNGMRFSWLMKSSNLLEIELSVRMDTNGNAGYVGVGFSTDDMMGDESVIECSALQGEPLSLKLSYNINGSTTTDGEPTNQRLSGDQVFKYFVNATASLSDGMIYCSAVLNIADAVSDGRLKFDTGALYYLLMANGPTSANGLLHHVHDVTSVKPLNLSNVVPSFDTDSCGILKGCFLASNPDNTPSGVAVSYHVGNDSFIYFELVAPSTSKYGTFVAVTFSLDGSMANTPAVECSSLGTDDLSMKFSYNDASGKNVRIAGEESIRNSYFTYESAVFQDGQIYCKALVNVQGSPVSNEIFTYTTSPYVLILTTGGTDKNGLLPPTSSYTAALATPLSRNEAKFNAGTCNVEKNCVLPDECYRGCNGMGFSYKGNDYVIECSALPNQEYSLKFSYNNDSPRNVRIPAEESIESTYFTQSNIVTVDGELYCSAVVDVSGWALNDQVFTYNPAQAYYLLLASGFTDSNGLTIHKHTYVSTPRLLDESDTPPNSFNTATCGTKKGCFISDQPNAMRASYQVLSAQFIRIELSMKTSTITSLYLALGFSFDNQMGNDNVIECSALTGQSLSMKFSYNPSHTNARIKGEETIRSQYFQNETAAITDGVLYCTAVVDVRGWPSSNGQVFQYNANQTYYLLLAAGSALSSSLTQHKTTDVSSPRLLTDYDADSSNGMNSTTKGSLIKAHAILMLLAWFIFVPTAAMFARFLRSSWPTLRPGGILIWFHVHRTSNSIAITLMTASFICILTANNWKWKGPGSHSGKWVEAHTMIGIIALCLAWMQPFVSAMRCNPSHPRRPYFNWVHRGIGATAMVLATTAIAIAAYHFLSIWPHQLIQLVLSLVPLVLILSMSTGFLLVDRKDIINDLNFKKVQRNRELVVYIAVIITAAVAITLSVFVGIGA</sequence>
<feature type="domain" description="DOMON" evidence="8">
    <location>
        <begin position="618"/>
        <end position="746"/>
    </location>
</feature>
<keyword evidence="4" id="KW-0249">Electron transport</keyword>
<keyword evidence="3 7" id="KW-0812">Transmembrane</keyword>
<dbReference type="SMART" id="SM00665">
    <property type="entry name" value="B561"/>
    <property type="match status" value="1"/>
</dbReference>
<dbReference type="Proteomes" id="UP001176961">
    <property type="component" value="Unassembled WGS sequence"/>
</dbReference>
<accession>A0AA36HBV9</accession>
<reference evidence="10" key="1">
    <citation type="submission" date="2023-07" db="EMBL/GenBank/DDBJ databases">
        <authorList>
            <consortium name="CYATHOMIX"/>
        </authorList>
    </citation>
    <scope>NUCLEOTIDE SEQUENCE</scope>
    <source>
        <strain evidence="10">N/A</strain>
    </source>
</reference>
<dbReference type="InterPro" id="IPR006593">
    <property type="entry name" value="Cyt_b561/ferric_Rdtase_TM"/>
</dbReference>
<evidence type="ECO:0000259" key="8">
    <source>
        <dbReference type="PROSITE" id="PS50836"/>
    </source>
</evidence>
<dbReference type="EMBL" id="CATQJL010000316">
    <property type="protein sequence ID" value="CAJ0607891.1"/>
    <property type="molecule type" value="Genomic_DNA"/>
</dbReference>
<feature type="transmembrane region" description="Helical" evidence="7">
    <location>
        <begin position="980"/>
        <end position="1002"/>
    </location>
</feature>
<keyword evidence="11" id="KW-1185">Reference proteome</keyword>
<dbReference type="Gene3D" id="1.20.120.1770">
    <property type="match status" value="1"/>
</dbReference>